<feature type="compositionally biased region" description="Acidic residues" evidence="1">
    <location>
        <begin position="98"/>
        <end position="110"/>
    </location>
</feature>
<feature type="compositionally biased region" description="Basic and acidic residues" evidence="1">
    <location>
        <begin position="24"/>
        <end position="54"/>
    </location>
</feature>
<feature type="compositionally biased region" description="Polar residues" evidence="1">
    <location>
        <begin position="303"/>
        <end position="316"/>
    </location>
</feature>
<evidence type="ECO:0008006" key="4">
    <source>
        <dbReference type="Google" id="ProtNLM"/>
    </source>
</evidence>
<dbReference type="InterPro" id="IPR040521">
    <property type="entry name" value="KDZ"/>
</dbReference>
<feature type="region of interest" description="Disordered" evidence="1">
    <location>
        <begin position="574"/>
        <end position="599"/>
    </location>
</feature>
<dbReference type="Proteomes" id="UP000076722">
    <property type="component" value="Unassembled WGS sequence"/>
</dbReference>
<keyword evidence="3" id="KW-1185">Reference proteome</keyword>
<dbReference type="EMBL" id="KV419427">
    <property type="protein sequence ID" value="KZS89572.1"/>
    <property type="molecule type" value="Genomic_DNA"/>
</dbReference>
<name>A0A164QDW7_9AGAM</name>
<dbReference type="STRING" id="1314777.A0A164QDW7"/>
<feature type="region of interest" description="Disordered" evidence="1">
    <location>
        <begin position="1"/>
        <end position="54"/>
    </location>
</feature>
<evidence type="ECO:0000313" key="2">
    <source>
        <dbReference type="EMBL" id="KZS89572.1"/>
    </source>
</evidence>
<gene>
    <name evidence="2" type="ORF">SISNIDRAFT_489252</name>
</gene>
<feature type="compositionally biased region" description="Low complexity" evidence="1">
    <location>
        <begin position="576"/>
        <end position="592"/>
    </location>
</feature>
<protein>
    <recommendedName>
        <fullName evidence="4">CxC1-like cysteine cluster associated with KDZ transposases domain-containing protein</fullName>
    </recommendedName>
</protein>
<evidence type="ECO:0000313" key="3">
    <source>
        <dbReference type="Proteomes" id="UP000076722"/>
    </source>
</evidence>
<dbReference type="AlphaFoldDB" id="A0A164QDW7"/>
<accession>A0A164QDW7</accession>
<dbReference type="PANTHER" id="PTHR33096:SF1">
    <property type="entry name" value="CXC1-LIKE CYSTEINE CLUSTER ASSOCIATED WITH KDZ TRANSPOSASES DOMAIN-CONTAINING PROTEIN"/>
    <property type="match status" value="1"/>
</dbReference>
<reference evidence="2 3" key="1">
    <citation type="journal article" date="2016" name="Mol. Biol. Evol.">
        <title>Comparative Genomics of Early-Diverging Mushroom-Forming Fungi Provides Insights into the Origins of Lignocellulose Decay Capabilities.</title>
        <authorList>
            <person name="Nagy L.G."/>
            <person name="Riley R."/>
            <person name="Tritt A."/>
            <person name="Adam C."/>
            <person name="Daum C."/>
            <person name="Floudas D."/>
            <person name="Sun H."/>
            <person name="Yadav J.S."/>
            <person name="Pangilinan J."/>
            <person name="Larsson K.H."/>
            <person name="Matsuura K."/>
            <person name="Barry K."/>
            <person name="Labutti K."/>
            <person name="Kuo R."/>
            <person name="Ohm R.A."/>
            <person name="Bhattacharya S.S."/>
            <person name="Shirouzu T."/>
            <person name="Yoshinaga Y."/>
            <person name="Martin F.M."/>
            <person name="Grigoriev I.V."/>
            <person name="Hibbett D.S."/>
        </authorList>
    </citation>
    <scope>NUCLEOTIDE SEQUENCE [LARGE SCALE GENOMIC DNA]</scope>
    <source>
        <strain evidence="2 3">HHB9708</strain>
    </source>
</reference>
<dbReference type="Pfam" id="PF18758">
    <property type="entry name" value="KDZ"/>
    <property type="match status" value="1"/>
</dbReference>
<feature type="region of interest" description="Disordered" evidence="1">
    <location>
        <begin position="298"/>
        <end position="329"/>
    </location>
</feature>
<organism evidence="2 3">
    <name type="scientific">Sistotremastrum niveocremeum HHB9708</name>
    <dbReference type="NCBI Taxonomy" id="1314777"/>
    <lineage>
        <taxon>Eukaryota</taxon>
        <taxon>Fungi</taxon>
        <taxon>Dikarya</taxon>
        <taxon>Basidiomycota</taxon>
        <taxon>Agaricomycotina</taxon>
        <taxon>Agaricomycetes</taxon>
        <taxon>Sistotremastrales</taxon>
        <taxon>Sistotremastraceae</taxon>
        <taxon>Sertulicium</taxon>
        <taxon>Sertulicium niveocremeum</taxon>
    </lineage>
</organism>
<evidence type="ECO:0000256" key="1">
    <source>
        <dbReference type="SAM" id="MobiDB-lite"/>
    </source>
</evidence>
<feature type="region of interest" description="Disordered" evidence="1">
    <location>
        <begin position="98"/>
        <end position="137"/>
    </location>
</feature>
<dbReference type="PANTHER" id="PTHR33096">
    <property type="entry name" value="CXC2 DOMAIN-CONTAINING PROTEIN"/>
    <property type="match status" value="1"/>
</dbReference>
<dbReference type="OrthoDB" id="3251205at2759"/>
<sequence>MSPAARIPKTRLNIHKINYQEAPRNGERERQAQVLGRKEMERRKRRNKEDREAALRGEVRHSLKAIEVWRVHPRFDSHMFEDVESGTTHYSQGIEDEDEGAMDSESDGDDPISSAVYQHTKVDRPKREYPSWSERTTKDTQAWTRQLPELLDEYKKWKLRRRSHQPPPPTQDDRMFNVKGVDIFASPSMPLLESYVEFTTFQVAYFPFLRTQFSIVCDVYLALEWGIEDEVMKALGRDGEDWRAKNSCPPCEYKLERETPLIPSKQIHAWMVTIVLGVLTAHIRPQLSLPLTTTPTILPPEASQANTTSAQTSASNPPDILPPPPIATTPDDLEDGCIDKWKAAVAQDSEVRTEYYEQTGIFPVLCRHGMVIKYCEMVRSGEPAKYPLALISKCMELYDDHLQRGHDIGGSLEVTLVNSSLAEEAKSKGCDVCVNAFRGHAHCRRCQLGHHLMYKCGASLEDLEGCERLFLSSNSIARTIRHANEFHYLQSLDTHLRQRDEDKFAEVIPSSTLQTSLRNSQRMRSRRQMDEAEQAHRWQSRWKEPKEDGLKIDCLQALMKLETLQESHNTITSTWSLSTPDTPDTLSTPSSLKTAASRDKKIQADMRNTVRQLAKTGELLASLEVRLGLDKMKCNRALEKLEGLVIQRLYELEKAHRSNTGYKMRTHIAQALKKRSGAIKTALNSYNDIAAAMHPPRETLDLATVLAYTWVADFDILKSSRKDLTDVPWADPANRAMATKAH</sequence>
<proteinExistence type="predicted"/>
<feature type="compositionally biased region" description="Basic and acidic residues" evidence="1">
    <location>
        <begin position="120"/>
        <end position="129"/>
    </location>
</feature>